<protein>
    <recommendedName>
        <fullName evidence="4">Phosphatidylglycerol/phosphatidylinositol transfer protein</fullName>
    </recommendedName>
</protein>
<gene>
    <name evidence="2" type="ORF">C2G38_2112552</name>
</gene>
<evidence type="ECO:0000256" key="1">
    <source>
        <dbReference type="SAM" id="SignalP"/>
    </source>
</evidence>
<sequence length="153" mass="17269">MKQKFIFAFILLIVLSVSLAISLEKRDAAYFSRCYITNETLRTDLNVKITPDPPIAGQNLIINTFGNATRSLQNTTIFVSLVMFEIPYSNYSRSFINATNIGEQFNTTNTAGPIPQGFNFNLTYIQVRMYEDEAQPPVGCDEYNPPTFNCPCL</sequence>
<evidence type="ECO:0008006" key="4">
    <source>
        <dbReference type="Google" id="ProtNLM"/>
    </source>
</evidence>
<feature type="signal peptide" evidence="1">
    <location>
        <begin position="1"/>
        <end position="20"/>
    </location>
</feature>
<evidence type="ECO:0000313" key="2">
    <source>
        <dbReference type="EMBL" id="RIB07875.1"/>
    </source>
</evidence>
<accession>A0A397UC26</accession>
<reference evidence="2 3" key="1">
    <citation type="submission" date="2018-06" db="EMBL/GenBank/DDBJ databases">
        <title>Comparative genomics reveals the genomic features of Rhizophagus irregularis, R. cerebriforme, R. diaphanum and Gigaspora rosea, and their symbiotic lifestyle signature.</title>
        <authorList>
            <person name="Morin E."/>
            <person name="San Clemente H."/>
            <person name="Chen E.C.H."/>
            <person name="De La Providencia I."/>
            <person name="Hainaut M."/>
            <person name="Kuo A."/>
            <person name="Kohler A."/>
            <person name="Murat C."/>
            <person name="Tang N."/>
            <person name="Roy S."/>
            <person name="Loubradou J."/>
            <person name="Henrissat B."/>
            <person name="Grigoriev I.V."/>
            <person name="Corradi N."/>
            <person name="Roux C."/>
            <person name="Martin F.M."/>
        </authorList>
    </citation>
    <scope>NUCLEOTIDE SEQUENCE [LARGE SCALE GENOMIC DNA]</scope>
    <source>
        <strain evidence="2 3">DAOM 194757</strain>
    </source>
</reference>
<dbReference type="EMBL" id="QKWP01001588">
    <property type="protein sequence ID" value="RIB07875.1"/>
    <property type="molecule type" value="Genomic_DNA"/>
</dbReference>
<organism evidence="2 3">
    <name type="scientific">Gigaspora rosea</name>
    <dbReference type="NCBI Taxonomy" id="44941"/>
    <lineage>
        <taxon>Eukaryota</taxon>
        <taxon>Fungi</taxon>
        <taxon>Fungi incertae sedis</taxon>
        <taxon>Mucoromycota</taxon>
        <taxon>Glomeromycotina</taxon>
        <taxon>Glomeromycetes</taxon>
        <taxon>Diversisporales</taxon>
        <taxon>Gigasporaceae</taxon>
        <taxon>Gigaspora</taxon>
    </lineage>
</organism>
<evidence type="ECO:0000313" key="3">
    <source>
        <dbReference type="Proteomes" id="UP000266673"/>
    </source>
</evidence>
<comment type="caution">
    <text evidence="2">The sequence shown here is derived from an EMBL/GenBank/DDBJ whole genome shotgun (WGS) entry which is preliminary data.</text>
</comment>
<name>A0A397UC26_9GLOM</name>
<feature type="chain" id="PRO_5017365215" description="Phosphatidylglycerol/phosphatidylinositol transfer protein" evidence="1">
    <location>
        <begin position="21"/>
        <end position="153"/>
    </location>
</feature>
<dbReference type="AlphaFoldDB" id="A0A397UC26"/>
<keyword evidence="1" id="KW-0732">Signal</keyword>
<dbReference type="OrthoDB" id="2392981at2759"/>
<dbReference type="Proteomes" id="UP000266673">
    <property type="component" value="Unassembled WGS sequence"/>
</dbReference>
<keyword evidence="3" id="KW-1185">Reference proteome</keyword>
<proteinExistence type="predicted"/>